<feature type="compositionally biased region" description="Acidic residues" evidence="7">
    <location>
        <begin position="345"/>
        <end position="374"/>
    </location>
</feature>
<dbReference type="GO" id="GO:0001096">
    <property type="term" value="F:TFIIF-class transcription factor complex binding"/>
    <property type="evidence" value="ECO:0007669"/>
    <property type="project" value="TreeGrafter"/>
</dbReference>
<evidence type="ECO:0000256" key="5">
    <source>
        <dbReference type="ARBA" id="ARBA00023163"/>
    </source>
</evidence>
<name>A0AAN6TD47_9PEZI</name>
<organism evidence="8 9">
    <name type="scientific">Canariomyces notabilis</name>
    <dbReference type="NCBI Taxonomy" id="2074819"/>
    <lineage>
        <taxon>Eukaryota</taxon>
        <taxon>Fungi</taxon>
        <taxon>Dikarya</taxon>
        <taxon>Ascomycota</taxon>
        <taxon>Pezizomycotina</taxon>
        <taxon>Sordariomycetes</taxon>
        <taxon>Sordariomycetidae</taxon>
        <taxon>Sordariales</taxon>
        <taxon>Chaetomiaceae</taxon>
        <taxon>Canariomyces</taxon>
    </lineage>
</organism>
<keyword evidence="3" id="KW-0805">Transcription regulation</keyword>
<dbReference type="RefSeq" id="XP_064669781.1">
    <property type="nucleotide sequence ID" value="XM_064808529.1"/>
</dbReference>
<dbReference type="InterPro" id="IPR008851">
    <property type="entry name" value="TFIIF-alpha"/>
</dbReference>
<feature type="region of interest" description="Disordered" evidence="7">
    <location>
        <begin position="1"/>
        <end position="86"/>
    </location>
</feature>
<dbReference type="PANTHER" id="PTHR13011:SF0">
    <property type="entry name" value="GENERAL TRANSCRIPTION FACTOR IIF SUBUNIT 1"/>
    <property type="match status" value="1"/>
</dbReference>
<dbReference type="GO" id="GO:0016251">
    <property type="term" value="F:RNA polymerase II general transcription initiation factor activity"/>
    <property type="evidence" value="ECO:0007669"/>
    <property type="project" value="TreeGrafter"/>
</dbReference>
<comment type="similarity">
    <text evidence="2">Belongs to the TFIIF alpha subunit family.</text>
</comment>
<reference evidence="8" key="1">
    <citation type="journal article" date="2023" name="Mol. Phylogenet. Evol.">
        <title>Genome-scale phylogeny and comparative genomics of the fungal order Sordariales.</title>
        <authorList>
            <person name="Hensen N."/>
            <person name="Bonometti L."/>
            <person name="Westerberg I."/>
            <person name="Brannstrom I.O."/>
            <person name="Guillou S."/>
            <person name="Cros-Aarteil S."/>
            <person name="Calhoun S."/>
            <person name="Haridas S."/>
            <person name="Kuo A."/>
            <person name="Mondo S."/>
            <person name="Pangilinan J."/>
            <person name="Riley R."/>
            <person name="LaButti K."/>
            <person name="Andreopoulos B."/>
            <person name="Lipzen A."/>
            <person name="Chen C."/>
            <person name="Yan M."/>
            <person name="Daum C."/>
            <person name="Ng V."/>
            <person name="Clum A."/>
            <person name="Steindorff A."/>
            <person name="Ohm R.A."/>
            <person name="Martin F."/>
            <person name="Silar P."/>
            <person name="Natvig D.O."/>
            <person name="Lalanne C."/>
            <person name="Gautier V."/>
            <person name="Ament-Velasquez S.L."/>
            <person name="Kruys A."/>
            <person name="Hutchinson M.I."/>
            <person name="Powell A.J."/>
            <person name="Barry K."/>
            <person name="Miller A.N."/>
            <person name="Grigoriev I.V."/>
            <person name="Debuchy R."/>
            <person name="Gladieux P."/>
            <person name="Hiltunen Thoren M."/>
            <person name="Johannesson H."/>
        </authorList>
    </citation>
    <scope>NUCLEOTIDE SEQUENCE</scope>
    <source>
        <strain evidence="8">CBS 508.74</strain>
    </source>
</reference>
<dbReference type="GO" id="GO:0006367">
    <property type="term" value="P:transcription initiation at RNA polymerase II promoter"/>
    <property type="evidence" value="ECO:0007669"/>
    <property type="project" value="InterPro"/>
</dbReference>
<comment type="subcellular location">
    <subcellularLocation>
        <location evidence="1">Nucleus</location>
    </subcellularLocation>
</comment>
<gene>
    <name evidence="8" type="ORF">N656DRAFT_114984</name>
</gene>
<dbReference type="EMBL" id="MU853343">
    <property type="protein sequence ID" value="KAK4112211.1"/>
    <property type="molecule type" value="Genomic_DNA"/>
</dbReference>
<dbReference type="GeneID" id="89932652"/>
<dbReference type="InterPro" id="IPR011039">
    <property type="entry name" value="TFIIF_interaction"/>
</dbReference>
<feature type="compositionally biased region" description="Basic and acidic residues" evidence="7">
    <location>
        <begin position="47"/>
        <end position="67"/>
    </location>
</feature>
<keyword evidence="6" id="KW-0539">Nucleus</keyword>
<feature type="compositionally biased region" description="Basic and acidic residues" evidence="7">
    <location>
        <begin position="401"/>
        <end position="410"/>
    </location>
</feature>
<evidence type="ECO:0000256" key="1">
    <source>
        <dbReference type="ARBA" id="ARBA00004123"/>
    </source>
</evidence>
<evidence type="ECO:0000256" key="6">
    <source>
        <dbReference type="ARBA" id="ARBA00023242"/>
    </source>
</evidence>
<protein>
    <submittedName>
        <fullName evidence="8">Rap30/74 interaction domain-containing protein</fullName>
    </submittedName>
</protein>
<dbReference type="SUPFAM" id="SSF50916">
    <property type="entry name" value="Rap30/74 interaction domains"/>
    <property type="match status" value="1"/>
</dbReference>
<evidence type="ECO:0000256" key="7">
    <source>
        <dbReference type="SAM" id="MobiDB-lite"/>
    </source>
</evidence>
<evidence type="ECO:0000256" key="3">
    <source>
        <dbReference type="ARBA" id="ARBA00023015"/>
    </source>
</evidence>
<comment type="caution">
    <text evidence="8">The sequence shown here is derived from an EMBL/GenBank/DDBJ whole genome shotgun (WGS) entry which is preliminary data.</text>
</comment>
<feature type="compositionally biased region" description="Basic and acidic residues" evidence="7">
    <location>
        <begin position="375"/>
        <end position="385"/>
    </location>
</feature>
<keyword evidence="5" id="KW-0804">Transcription</keyword>
<reference evidence="8" key="2">
    <citation type="submission" date="2023-05" db="EMBL/GenBank/DDBJ databases">
        <authorList>
            <consortium name="Lawrence Berkeley National Laboratory"/>
            <person name="Steindorff A."/>
            <person name="Hensen N."/>
            <person name="Bonometti L."/>
            <person name="Westerberg I."/>
            <person name="Brannstrom I.O."/>
            <person name="Guillou S."/>
            <person name="Cros-Aarteil S."/>
            <person name="Calhoun S."/>
            <person name="Haridas S."/>
            <person name="Kuo A."/>
            <person name="Mondo S."/>
            <person name="Pangilinan J."/>
            <person name="Riley R."/>
            <person name="Labutti K."/>
            <person name="Andreopoulos B."/>
            <person name="Lipzen A."/>
            <person name="Chen C."/>
            <person name="Yanf M."/>
            <person name="Daum C."/>
            <person name="Ng V."/>
            <person name="Clum A."/>
            <person name="Ohm R."/>
            <person name="Martin F."/>
            <person name="Silar P."/>
            <person name="Natvig D."/>
            <person name="Lalanne C."/>
            <person name="Gautier V."/>
            <person name="Ament-Velasquez S.L."/>
            <person name="Kruys A."/>
            <person name="Hutchinson M.I."/>
            <person name="Powell A.J."/>
            <person name="Barry K."/>
            <person name="Miller A.N."/>
            <person name="Grigoriev I.V."/>
            <person name="Debuchy R."/>
            <person name="Gladieux P."/>
            <person name="Thoren M.H."/>
            <person name="Johannesson H."/>
        </authorList>
    </citation>
    <scope>NUCLEOTIDE SEQUENCE</scope>
    <source>
        <strain evidence="8">CBS 508.74</strain>
    </source>
</reference>
<feature type="region of interest" description="Disordered" evidence="7">
    <location>
        <begin position="310"/>
        <end position="621"/>
    </location>
</feature>
<evidence type="ECO:0000256" key="2">
    <source>
        <dbReference type="ARBA" id="ARBA00005249"/>
    </source>
</evidence>
<dbReference type="AlphaFoldDB" id="A0AAN6TD47"/>
<dbReference type="PANTHER" id="PTHR13011">
    <property type="entry name" value="TFIIF-ALPHA"/>
    <property type="match status" value="1"/>
</dbReference>
<keyword evidence="9" id="KW-1185">Reference proteome</keyword>
<dbReference type="Proteomes" id="UP001302812">
    <property type="component" value="Unassembled WGS sequence"/>
</dbReference>
<feature type="compositionally biased region" description="Pro residues" evidence="7">
    <location>
        <begin position="1"/>
        <end position="19"/>
    </location>
</feature>
<evidence type="ECO:0000313" key="8">
    <source>
        <dbReference type="EMBL" id="KAK4112211.1"/>
    </source>
</evidence>
<sequence length="688" mass="76605">MSAPPPPAVNGPSRPPARPPVIRRQGNVNPLVARKPPRPKPAFSRPQKQEAPKDPDEPTPEQKEALRKLALQRQQNGGWTEKPPDTYQEFPLVMTKRSMLEGIRHHIMRMTKAKGDGTVDVTNQDQFPRPVTLLRRDPRLPPAHRMAVKEEPAAPVDPAEAAEFERLRQLKADKEAQRALDQAQIAPVIRTNEPKPKPNHNKKEKMTSFYGRNSDAQKKESKIHYEETWPWHLEDAEGKSGVWVGSYVAALSDIHVGLVIDGARFRMIPLERFYKFDEKPRFNTLSLEAAEKMMYEVKQIKRWAMKEKEDEQLEKEKNETRNFLRGPTRVKTESATSRMSRREEREDDFELDISGDEFQDDDETPGFEADDEDTKESKTRIRREQVSANTFGEGEEDKVEQEERERQLEKLKRKMMGKQTIKSLKKLEHTMDYADESESDDNNPFTDHEDTDEESESSDERKEDEESKKTEQGASGPNTKGNTTPSGKQKAVEAVKKGKLKRPGSPNMTDSSDNEAARKRVRTGKGSVTASRAATPLPGRPKPLGAATSDGEVTAGEASDAGAMLKKKLKIKPGARPGGTPSGSRAVSPAPAASQGPSKVGSATPSGSPPPGAAADSKIQPSEIVESLAPYAEQGITLGDLLRKFRGRIDRPGGTTKAEWIQMVKAQSVYDTKSKLLRPKTSIESPQA</sequence>
<feature type="compositionally biased region" description="Basic and acidic residues" evidence="7">
    <location>
        <begin position="458"/>
        <end position="471"/>
    </location>
</feature>
<dbReference type="GO" id="GO:0032968">
    <property type="term" value="P:positive regulation of transcription elongation by RNA polymerase II"/>
    <property type="evidence" value="ECO:0007669"/>
    <property type="project" value="InterPro"/>
</dbReference>
<keyword evidence="4" id="KW-0238">DNA-binding</keyword>
<accession>A0AAN6TD47</accession>
<feature type="compositionally biased region" description="Basic and acidic residues" evidence="7">
    <location>
        <begin position="310"/>
        <end position="322"/>
    </location>
</feature>
<evidence type="ECO:0000313" key="9">
    <source>
        <dbReference type="Proteomes" id="UP001302812"/>
    </source>
</evidence>
<dbReference type="GO" id="GO:0005674">
    <property type="term" value="C:transcription factor TFIIF complex"/>
    <property type="evidence" value="ECO:0007669"/>
    <property type="project" value="TreeGrafter"/>
</dbReference>
<proteinExistence type="inferred from homology"/>
<feature type="compositionally biased region" description="Polar residues" evidence="7">
    <location>
        <begin position="472"/>
        <end position="487"/>
    </location>
</feature>
<evidence type="ECO:0000256" key="4">
    <source>
        <dbReference type="ARBA" id="ARBA00023125"/>
    </source>
</evidence>
<dbReference type="GO" id="GO:0003677">
    <property type="term" value="F:DNA binding"/>
    <property type="evidence" value="ECO:0007669"/>
    <property type="project" value="UniProtKB-KW"/>
</dbReference>